<reference evidence="5" key="1">
    <citation type="submission" date="2017-09" db="EMBL/GenBank/DDBJ databases">
        <title>Depth-based differentiation of microbial function through sediment-hosted aquifers and enrichment of novel symbionts in the deep terrestrial subsurface.</title>
        <authorList>
            <person name="Probst A.J."/>
            <person name="Ladd B."/>
            <person name="Jarett J.K."/>
            <person name="Geller-Mcgrath D.E."/>
            <person name="Sieber C.M.K."/>
            <person name="Emerson J.B."/>
            <person name="Anantharaman K."/>
            <person name="Thomas B.C."/>
            <person name="Malmstrom R."/>
            <person name="Stieglmeier M."/>
            <person name="Klingl A."/>
            <person name="Woyke T."/>
            <person name="Ryan C.M."/>
            <person name="Banfield J.F."/>
        </authorList>
    </citation>
    <scope>NUCLEOTIDE SEQUENCE [LARGE SCALE GENOMIC DNA]</scope>
</reference>
<dbReference type="InterPro" id="IPR015797">
    <property type="entry name" value="NUDIX_hydrolase-like_dom_sf"/>
</dbReference>
<sequence>MKNPNYNVTKEQHLKELKTRIPPILNVDIIIRKGELLLIARHKDSLTNPKEPKWMFPGSRMHWDETPQETALRVLANEVPGVTASLKKLVSVVSDKGWDNRANGIYIYYVFDYISGEPKANVQMIDFKWVTHQEFTSADDIYSIDQNLAKELDVAIRGINISEDEVLTEVNKDDEEIGKIIKKEAHSSNKRFHRAAHLMIFTSKGEVILQQRSWNKMSGPGKWDMPGGHQVLGQTIEQCAASELAEEMGISIDLTFVRKGLYQDTNQSEYYYLYAGISDGPYGFDKNEVEQIKVFDCKKLLLKEYEEAPQVLDHVFGYIKELRPFWEPLTKSVAINS</sequence>
<dbReference type="SUPFAM" id="SSF55811">
    <property type="entry name" value="Nudix"/>
    <property type="match status" value="2"/>
</dbReference>
<evidence type="ECO:0000313" key="5">
    <source>
        <dbReference type="Proteomes" id="UP000228952"/>
    </source>
</evidence>
<keyword evidence="2" id="KW-0378">Hydrolase</keyword>
<dbReference type="EMBL" id="PFQB01000120">
    <property type="protein sequence ID" value="PJA12254.1"/>
    <property type="molecule type" value="Genomic_DNA"/>
</dbReference>
<comment type="cofactor">
    <cofactor evidence="1">
        <name>Mg(2+)</name>
        <dbReference type="ChEBI" id="CHEBI:18420"/>
    </cofactor>
</comment>
<comment type="caution">
    <text evidence="4">The sequence shown here is derived from an EMBL/GenBank/DDBJ whole genome shotgun (WGS) entry which is preliminary data.</text>
</comment>
<evidence type="ECO:0000313" key="4">
    <source>
        <dbReference type="EMBL" id="PJA12254.1"/>
    </source>
</evidence>
<dbReference type="Gene3D" id="3.90.79.10">
    <property type="entry name" value="Nucleoside Triphosphate Pyrophosphohydrolase"/>
    <property type="match status" value="2"/>
</dbReference>
<dbReference type="AlphaFoldDB" id="A0A2M7W1H5"/>
<evidence type="ECO:0000256" key="1">
    <source>
        <dbReference type="ARBA" id="ARBA00001946"/>
    </source>
</evidence>
<dbReference type="GO" id="GO:0016787">
    <property type="term" value="F:hydrolase activity"/>
    <property type="evidence" value="ECO:0007669"/>
    <property type="project" value="UniProtKB-KW"/>
</dbReference>
<feature type="domain" description="Nudix hydrolase" evidence="3">
    <location>
        <begin position="22"/>
        <end position="152"/>
    </location>
</feature>
<accession>A0A2M7W1H5</accession>
<evidence type="ECO:0000259" key="3">
    <source>
        <dbReference type="PROSITE" id="PS51462"/>
    </source>
</evidence>
<gene>
    <name evidence="4" type="ORF">COX64_04770</name>
</gene>
<organism evidence="4 5">
    <name type="scientific">Candidatus Dojkabacteria bacterium CG_4_10_14_0_2_um_filter_Dojkabacteria_WS6_41_15</name>
    <dbReference type="NCBI Taxonomy" id="2014249"/>
    <lineage>
        <taxon>Bacteria</taxon>
        <taxon>Candidatus Dojkabacteria</taxon>
    </lineage>
</organism>
<dbReference type="Proteomes" id="UP000228952">
    <property type="component" value="Unassembled WGS sequence"/>
</dbReference>
<name>A0A2M7W1H5_9BACT</name>
<dbReference type="PROSITE" id="PS51462">
    <property type="entry name" value="NUDIX"/>
    <property type="match status" value="2"/>
</dbReference>
<protein>
    <recommendedName>
        <fullName evidence="3">Nudix hydrolase domain-containing protein</fullName>
    </recommendedName>
</protein>
<dbReference type="InterPro" id="IPR000086">
    <property type="entry name" value="NUDIX_hydrolase_dom"/>
</dbReference>
<dbReference type="Pfam" id="PF00293">
    <property type="entry name" value="NUDIX"/>
    <property type="match status" value="2"/>
</dbReference>
<feature type="domain" description="Nudix hydrolase" evidence="3">
    <location>
        <begin position="191"/>
        <end position="318"/>
    </location>
</feature>
<dbReference type="PANTHER" id="PTHR43046:SF14">
    <property type="entry name" value="MUTT_NUDIX FAMILY PROTEIN"/>
    <property type="match status" value="1"/>
</dbReference>
<evidence type="ECO:0000256" key="2">
    <source>
        <dbReference type="ARBA" id="ARBA00022801"/>
    </source>
</evidence>
<proteinExistence type="predicted"/>
<dbReference type="PANTHER" id="PTHR43046">
    <property type="entry name" value="GDP-MANNOSE MANNOSYL HYDROLASE"/>
    <property type="match status" value="1"/>
</dbReference>